<gene>
    <name evidence="2" type="ORF">HETIRDRAFT_459335</name>
</gene>
<organism evidence="2 3">
    <name type="scientific">Heterobasidion irregulare (strain TC 32-1)</name>
    <dbReference type="NCBI Taxonomy" id="747525"/>
    <lineage>
        <taxon>Eukaryota</taxon>
        <taxon>Fungi</taxon>
        <taxon>Dikarya</taxon>
        <taxon>Basidiomycota</taxon>
        <taxon>Agaricomycotina</taxon>
        <taxon>Agaricomycetes</taxon>
        <taxon>Russulales</taxon>
        <taxon>Bondarzewiaceae</taxon>
        <taxon>Heterobasidion</taxon>
        <taxon>Heterobasidion annosum species complex</taxon>
    </lineage>
</organism>
<dbReference type="EMBL" id="KI925459">
    <property type="protein sequence ID" value="ETW80574.1"/>
    <property type="molecule type" value="Genomic_DNA"/>
</dbReference>
<dbReference type="Proteomes" id="UP000030671">
    <property type="component" value="Unassembled WGS sequence"/>
</dbReference>
<feature type="signal peptide" evidence="1">
    <location>
        <begin position="1"/>
        <end position="26"/>
    </location>
</feature>
<name>W4K499_HETIT</name>
<protein>
    <submittedName>
        <fullName evidence="2">Uncharacterized protein</fullName>
    </submittedName>
</protein>
<dbReference type="AlphaFoldDB" id="W4K499"/>
<evidence type="ECO:0000256" key="1">
    <source>
        <dbReference type="SAM" id="SignalP"/>
    </source>
</evidence>
<keyword evidence="3" id="KW-1185">Reference proteome</keyword>
<sequence length="71" mass="7384">MRLTCTLLAALSLSLSLSLLPSLTAAQSADECSTPPSGSQCARYCIVCCNAFPDAPACQPDYFTCIDTCAS</sequence>
<dbReference type="OrthoDB" id="10343516at2759"/>
<dbReference type="KEGG" id="hir:HETIRDRAFT_459335"/>
<dbReference type="HOGENOM" id="CLU_2740329_0_0_1"/>
<evidence type="ECO:0000313" key="3">
    <source>
        <dbReference type="Proteomes" id="UP000030671"/>
    </source>
</evidence>
<keyword evidence="1" id="KW-0732">Signal</keyword>
<proteinExistence type="predicted"/>
<dbReference type="InParanoid" id="W4K499"/>
<dbReference type="GeneID" id="20676988"/>
<dbReference type="RefSeq" id="XP_009547306.1">
    <property type="nucleotide sequence ID" value="XM_009549011.1"/>
</dbReference>
<reference evidence="2 3" key="1">
    <citation type="journal article" date="2012" name="New Phytol.">
        <title>Insight into trade-off between wood decay and parasitism from the genome of a fungal forest pathogen.</title>
        <authorList>
            <person name="Olson A."/>
            <person name="Aerts A."/>
            <person name="Asiegbu F."/>
            <person name="Belbahri L."/>
            <person name="Bouzid O."/>
            <person name="Broberg A."/>
            <person name="Canback B."/>
            <person name="Coutinho P.M."/>
            <person name="Cullen D."/>
            <person name="Dalman K."/>
            <person name="Deflorio G."/>
            <person name="van Diepen L.T."/>
            <person name="Dunand C."/>
            <person name="Duplessis S."/>
            <person name="Durling M."/>
            <person name="Gonthier P."/>
            <person name="Grimwood J."/>
            <person name="Fossdal C.G."/>
            <person name="Hansson D."/>
            <person name="Henrissat B."/>
            <person name="Hietala A."/>
            <person name="Himmelstrand K."/>
            <person name="Hoffmeister D."/>
            <person name="Hogberg N."/>
            <person name="James T.Y."/>
            <person name="Karlsson M."/>
            <person name="Kohler A."/>
            <person name="Kues U."/>
            <person name="Lee Y.H."/>
            <person name="Lin Y.C."/>
            <person name="Lind M."/>
            <person name="Lindquist E."/>
            <person name="Lombard V."/>
            <person name="Lucas S."/>
            <person name="Lunden K."/>
            <person name="Morin E."/>
            <person name="Murat C."/>
            <person name="Park J."/>
            <person name="Raffaello T."/>
            <person name="Rouze P."/>
            <person name="Salamov A."/>
            <person name="Schmutz J."/>
            <person name="Solheim H."/>
            <person name="Stahlberg J."/>
            <person name="Velez H."/>
            <person name="de Vries R.P."/>
            <person name="Wiebenga A."/>
            <person name="Woodward S."/>
            <person name="Yakovlev I."/>
            <person name="Garbelotto M."/>
            <person name="Martin F."/>
            <person name="Grigoriev I.V."/>
            <person name="Stenlid J."/>
        </authorList>
    </citation>
    <scope>NUCLEOTIDE SEQUENCE [LARGE SCALE GENOMIC DNA]</scope>
    <source>
        <strain evidence="2 3">TC 32-1</strain>
    </source>
</reference>
<feature type="chain" id="PRO_5004845193" evidence="1">
    <location>
        <begin position="27"/>
        <end position="71"/>
    </location>
</feature>
<evidence type="ECO:0000313" key="2">
    <source>
        <dbReference type="EMBL" id="ETW80574.1"/>
    </source>
</evidence>
<accession>W4K499</accession>